<dbReference type="NCBIfam" id="TIGR02046">
    <property type="entry name" value="sdhC_b558_fam"/>
    <property type="match status" value="1"/>
</dbReference>
<reference evidence="3" key="1">
    <citation type="submission" date="2021-01" db="EMBL/GenBank/DDBJ databases">
        <title>Whole genome shotgun sequence of Sphaerisporangium rufum NBRC 109079.</title>
        <authorList>
            <person name="Komaki H."/>
            <person name="Tamura T."/>
        </authorList>
    </citation>
    <scope>NUCLEOTIDE SEQUENCE</scope>
    <source>
        <strain evidence="3">NBRC 109079</strain>
    </source>
</reference>
<evidence type="ECO:0000256" key="2">
    <source>
        <dbReference type="SAM" id="Phobius"/>
    </source>
</evidence>
<comment type="caution">
    <text evidence="3">The sequence shown here is derived from an EMBL/GenBank/DDBJ whole genome shotgun (WGS) entry which is preliminary data.</text>
</comment>
<dbReference type="InterPro" id="IPR034804">
    <property type="entry name" value="SQR/QFR_C/D"/>
</dbReference>
<evidence type="ECO:0000313" key="3">
    <source>
        <dbReference type="EMBL" id="GII77714.1"/>
    </source>
</evidence>
<evidence type="ECO:0000313" key="4">
    <source>
        <dbReference type="Proteomes" id="UP000655287"/>
    </source>
</evidence>
<keyword evidence="2" id="KW-0472">Membrane</keyword>
<feature type="transmembrane region" description="Helical" evidence="2">
    <location>
        <begin position="37"/>
        <end position="59"/>
    </location>
</feature>
<accession>A0A919UZF7</accession>
<feature type="compositionally biased region" description="Basic residues" evidence="1">
    <location>
        <begin position="1"/>
        <end position="16"/>
    </location>
</feature>
<dbReference type="CDD" id="cd03498">
    <property type="entry name" value="SQR_TypeB_2_TM"/>
    <property type="match status" value="1"/>
</dbReference>
<dbReference type="GO" id="GO:0016020">
    <property type="term" value="C:membrane"/>
    <property type="evidence" value="ECO:0007669"/>
    <property type="project" value="InterPro"/>
</dbReference>
<dbReference type="AlphaFoldDB" id="A0A919UZF7"/>
<keyword evidence="4" id="KW-1185">Reference proteome</keyword>
<evidence type="ECO:0000256" key="1">
    <source>
        <dbReference type="SAM" id="MobiDB-lite"/>
    </source>
</evidence>
<feature type="transmembrane region" description="Helical" evidence="2">
    <location>
        <begin position="124"/>
        <end position="145"/>
    </location>
</feature>
<dbReference type="Proteomes" id="UP000655287">
    <property type="component" value="Unassembled WGS sequence"/>
</dbReference>
<dbReference type="InterPro" id="IPR011138">
    <property type="entry name" value="Cytochrome_b-558"/>
</dbReference>
<dbReference type="EMBL" id="BOOU01000040">
    <property type="protein sequence ID" value="GII77714.1"/>
    <property type="molecule type" value="Genomic_DNA"/>
</dbReference>
<sequence>MKKAPTPKAPGGRRRGPAGLLGTTNGRKAVMAVSGAVLVLFLIGHMVGNLKIFLGAGAFNDYAAWLRTVGEPALPGRTLLTVTEVLLVAAVLLHMWSAVALARRASAARPVRYAARPRRRAGGYVARTMRYGGVIILLFVVWHLLDLTFGAVNPKGAAATPYDRMVAGFDPSRWWVTAFYVLAVAMVGLHLRHGLWSAFQTLGLVRGRARRTLSAVAAASAAVLVLGFVAVPVAVMIGVVK</sequence>
<feature type="transmembrane region" description="Helical" evidence="2">
    <location>
        <begin position="79"/>
        <end position="103"/>
    </location>
</feature>
<feature type="transmembrane region" description="Helical" evidence="2">
    <location>
        <begin position="212"/>
        <end position="240"/>
    </location>
</feature>
<feature type="transmembrane region" description="Helical" evidence="2">
    <location>
        <begin position="174"/>
        <end position="191"/>
    </location>
</feature>
<gene>
    <name evidence="3" type="primary">sdhC</name>
    <name evidence="3" type="ORF">Sru01_26960</name>
</gene>
<keyword evidence="2" id="KW-0812">Transmembrane</keyword>
<keyword evidence="2" id="KW-1133">Transmembrane helix</keyword>
<protein>
    <submittedName>
        <fullName evidence="3">Succinate dehydrogenase</fullName>
    </submittedName>
</protein>
<dbReference type="Gene3D" id="1.20.1300.10">
    <property type="entry name" value="Fumarate reductase/succinate dehydrogenase, transmembrane subunit"/>
    <property type="match status" value="1"/>
</dbReference>
<feature type="region of interest" description="Disordered" evidence="1">
    <location>
        <begin position="1"/>
        <end position="22"/>
    </location>
</feature>
<proteinExistence type="predicted"/>
<organism evidence="3 4">
    <name type="scientific">Sphaerisporangium rufum</name>
    <dbReference type="NCBI Taxonomy" id="1381558"/>
    <lineage>
        <taxon>Bacteria</taxon>
        <taxon>Bacillati</taxon>
        <taxon>Actinomycetota</taxon>
        <taxon>Actinomycetes</taxon>
        <taxon>Streptosporangiales</taxon>
        <taxon>Streptosporangiaceae</taxon>
        <taxon>Sphaerisporangium</taxon>
    </lineage>
</organism>
<name>A0A919UZF7_9ACTN</name>
<dbReference type="SUPFAM" id="SSF81343">
    <property type="entry name" value="Fumarate reductase respiratory complex transmembrane subunits"/>
    <property type="match status" value="1"/>
</dbReference>